<comment type="caution">
    <text evidence="1">The sequence shown here is derived from an EMBL/GenBank/DDBJ whole genome shotgun (WGS) entry which is preliminary data.</text>
</comment>
<dbReference type="EMBL" id="AMCI01001898">
    <property type="protein sequence ID" value="EJX04166.1"/>
    <property type="molecule type" value="Genomic_DNA"/>
</dbReference>
<gene>
    <name evidence="1" type="ORF">EVA_07726</name>
</gene>
<accession>J9CVC1</accession>
<evidence type="ECO:0000313" key="1">
    <source>
        <dbReference type="EMBL" id="EJX04166.1"/>
    </source>
</evidence>
<name>J9CVC1_9ZZZZ</name>
<protein>
    <submittedName>
        <fullName evidence="1">Uncharacterized protein</fullName>
    </submittedName>
</protein>
<reference evidence="1" key="1">
    <citation type="journal article" date="2012" name="PLoS ONE">
        <title>Gene sets for utilization of primary and secondary nutrition supplies in the distal gut of endangered iberian lynx.</title>
        <authorList>
            <person name="Alcaide M."/>
            <person name="Messina E."/>
            <person name="Richter M."/>
            <person name="Bargiela R."/>
            <person name="Peplies J."/>
            <person name="Huws S.A."/>
            <person name="Newbold C.J."/>
            <person name="Golyshin P.N."/>
            <person name="Simon M.A."/>
            <person name="Lopez G."/>
            <person name="Yakimov M.M."/>
            <person name="Ferrer M."/>
        </authorList>
    </citation>
    <scope>NUCLEOTIDE SEQUENCE</scope>
</reference>
<sequence>MFPLTHTALLSHLCLIIFQKSCLSTSFLPPKRFSLLFLLHSTPGVMRSHLADFQFSYDQLRLTVQNQPLCRQ</sequence>
<proteinExistence type="predicted"/>
<organism evidence="1">
    <name type="scientific">gut metagenome</name>
    <dbReference type="NCBI Taxonomy" id="749906"/>
    <lineage>
        <taxon>unclassified sequences</taxon>
        <taxon>metagenomes</taxon>
        <taxon>organismal metagenomes</taxon>
    </lineage>
</organism>
<dbReference type="AlphaFoldDB" id="J9CVC1"/>